<reference evidence="1" key="1">
    <citation type="submission" date="2023-05" db="EMBL/GenBank/DDBJ databases">
        <authorList>
            <person name="Stuckert A."/>
        </authorList>
    </citation>
    <scope>NUCLEOTIDE SEQUENCE</scope>
</reference>
<keyword evidence="2" id="KW-1185">Reference proteome</keyword>
<gene>
    <name evidence="1" type="ORF">SPARVUS_LOCUS5944833</name>
</gene>
<evidence type="ECO:0008006" key="3">
    <source>
        <dbReference type="Google" id="ProtNLM"/>
    </source>
</evidence>
<proteinExistence type="predicted"/>
<comment type="caution">
    <text evidence="1">The sequence shown here is derived from an EMBL/GenBank/DDBJ whole genome shotgun (WGS) entry which is preliminary data.</text>
</comment>
<dbReference type="EMBL" id="CATNWA010013118">
    <property type="protein sequence ID" value="CAI9564605.1"/>
    <property type="molecule type" value="Genomic_DNA"/>
</dbReference>
<name>A0ABN9CWL0_9NEOB</name>
<sequence>MCHFQVSSHCWWVSMFCHRVLQITKGGPPLLLARARNLPWAPVPTAYSSSLLPSPVISSWVPVRRRLLAYSIATCSCSCYSLFRIPSAHFLGIRFQETSSLRHTQCCA</sequence>
<evidence type="ECO:0000313" key="2">
    <source>
        <dbReference type="Proteomes" id="UP001162483"/>
    </source>
</evidence>
<dbReference type="Proteomes" id="UP001162483">
    <property type="component" value="Unassembled WGS sequence"/>
</dbReference>
<accession>A0ABN9CWL0</accession>
<organism evidence="1 2">
    <name type="scientific">Staurois parvus</name>
    <dbReference type="NCBI Taxonomy" id="386267"/>
    <lineage>
        <taxon>Eukaryota</taxon>
        <taxon>Metazoa</taxon>
        <taxon>Chordata</taxon>
        <taxon>Craniata</taxon>
        <taxon>Vertebrata</taxon>
        <taxon>Euteleostomi</taxon>
        <taxon>Amphibia</taxon>
        <taxon>Batrachia</taxon>
        <taxon>Anura</taxon>
        <taxon>Neobatrachia</taxon>
        <taxon>Ranoidea</taxon>
        <taxon>Ranidae</taxon>
        <taxon>Staurois</taxon>
    </lineage>
</organism>
<evidence type="ECO:0000313" key="1">
    <source>
        <dbReference type="EMBL" id="CAI9564605.1"/>
    </source>
</evidence>
<feature type="non-terminal residue" evidence="1">
    <location>
        <position position="108"/>
    </location>
</feature>
<protein>
    <recommendedName>
        <fullName evidence="3">Secreted protein</fullName>
    </recommendedName>
</protein>